<dbReference type="Proteomes" id="UP000176253">
    <property type="component" value="Unassembled WGS sequence"/>
</dbReference>
<dbReference type="PANTHER" id="PTHR22939:SF129">
    <property type="entry name" value="SERINE PROTEASE HTRA2, MITOCHONDRIAL"/>
    <property type="match status" value="1"/>
</dbReference>
<dbReference type="Pfam" id="PF13365">
    <property type="entry name" value="Trypsin_2"/>
    <property type="match status" value="1"/>
</dbReference>
<reference evidence="2 3" key="1">
    <citation type="journal article" date="2016" name="Nat. Commun.">
        <title>Thousands of microbial genomes shed light on interconnected biogeochemical processes in an aquifer system.</title>
        <authorList>
            <person name="Anantharaman K."/>
            <person name="Brown C.T."/>
            <person name="Hug L.A."/>
            <person name="Sharon I."/>
            <person name="Castelle C.J."/>
            <person name="Probst A.J."/>
            <person name="Thomas B.C."/>
            <person name="Singh A."/>
            <person name="Wilkins M.J."/>
            <person name="Karaoz U."/>
            <person name="Brodie E.L."/>
            <person name="Williams K.H."/>
            <person name="Hubbard S.S."/>
            <person name="Banfield J.F."/>
        </authorList>
    </citation>
    <scope>NUCLEOTIDE SEQUENCE [LARGE SCALE GENOMIC DNA]</scope>
</reference>
<keyword evidence="1" id="KW-0812">Transmembrane</keyword>
<accession>A0A1F6A2Y2</accession>
<dbReference type="PANTHER" id="PTHR22939">
    <property type="entry name" value="SERINE PROTEASE FAMILY S1C HTRA-RELATED"/>
    <property type="match status" value="1"/>
</dbReference>
<dbReference type="InterPro" id="IPR043504">
    <property type="entry name" value="Peptidase_S1_PA_chymotrypsin"/>
</dbReference>
<dbReference type="AlphaFoldDB" id="A0A1F6A2Y2"/>
<name>A0A1F6A2Y2_9BACT</name>
<comment type="caution">
    <text evidence="2">The sequence shown here is derived from an EMBL/GenBank/DDBJ whole genome shotgun (WGS) entry which is preliminary data.</text>
</comment>
<dbReference type="SUPFAM" id="SSF50494">
    <property type="entry name" value="Trypsin-like serine proteases"/>
    <property type="match status" value="1"/>
</dbReference>
<proteinExistence type="predicted"/>
<gene>
    <name evidence="2" type="ORF">A3D78_06765</name>
</gene>
<dbReference type="GO" id="GO:0006508">
    <property type="term" value="P:proteolysis"/>
    <property type="evidence" value="ECO:0007669"/>
    <property type="project" value="InterPro"/>
</dbReference>
<evidence type="ECO:0000313" key="3">
    <source>
        <dbReference type="Proteomes" id="UP000176253"/>
    </source>
</evidence>
<keyword evidence="1" id="KW-0472">Membrane</keyword>
<dbReference type="Gene3D" id="2.40.10.10">
    <property type="entry name" value="Trypsin-like serine proteases"/>
    <property type="match status" value="2"/>
</dbReference>
<dbReference type="STRING" id="1798383.A3D78_06765"/>
<dbReference type="InterPro" id="IPR009003">
    <property type="entry name" value="Peptidase_S1_PA"/>
</dbReference>
<evidence type="ECO:0000313" key="2">
    <source>
        <dbReference type="EMBL" id="OGG19041.1"/>
    </source>
</evidence>
<feature type="transmembrane region" description="Helical" evidence="1">
    <location>
        <begin position="31"/>
        <end position="50"/>
    </location>
</feature>
<dbReference type="EMBL" id="MFJM01000007">
    <property type="protein sequence ID" value="OGG19041.1"/>
    <property type="molecule type" value="Genomic_DNA"/>
</dbReference>
<dbReference type="InterPro" id="IPR001940">
    <property type="entry name" value="Peptidase_S1C"/>
</dbReference>
<protein>
    <recommendedName>
        <fullName evidence="4">Serine protease</fullName>
    </recommendedName>
</protein>
<evidence type="ECO:0008006" key="4">
    <source>
        <dbReference type="Google" id="ProtNLM"/>
    </source>
</evidence>
<evidence type="ECO:0000256" key="1">
    <source>
        <dbReference type="SAM" id="Phobius"/>
    </source>
</evidence>
<dbReference type="GO" id="GO:0004252">
    <property type="term" value="F:serine-type endopeptidase activity"/>
    <property type="evidence" value="ECO:0007669"/>
    <property type="project" value="InterPro"/>
</dbReference>
<sequence length="337" mass="38358">MKGINYTSIFSGIRTEVKNEINDLRNYVRRLLFPLYLFPIKIVTYSIYYIVRFLIKLAYRTLKLLVLAIIWPFRSFNNFLKTFFWGGIFLYFAFTEMRFNSLVERYGGYGKFFCPEWLTTKKLKRSVVRVVGGLTEGSGFFVGPDEILTNFHVIADEPSPKIIFPDGSFVTPEMIRGNKDADLALLYIKDKHPDLRFFFFSPENLKSGEPLISAGYPLGTDLSGEVTVTKGIFNSIRRSKKQSTDFLQTNISIIEGMSGGPLTDQCGKVVGVNTLGLAGISFFISSDSIQTLWPTFTEQDIANINVDASVSPEDAVRAYYTYLKARRMEEGFKLFIK</sequence>
<feature type="transmembrane region" description="Helical" evidence="1">
    <location>
        <begin position="79"/>
        <end position="95"/>
    </location>
</feature>
<dbReference type="PRINTS" id="PR00834">
    <property type="entry name" value="PROTEASES2C"/>
</dbReference>
<organism evidence="2 3">
    <name type="scientific">Candidatus Gottesmanbacteria bacterium RIFCSPHIGHO2_02_FULL_39_14</name>
    <dbReference type="NCBI Taxonomy" id="1798383"/>
    <lineage>
        <taxon>Bacteria</taxon>
        <taxon>Candidatus Gottesmaniibacteriota</taxon>
    </lineage>
</organism>
<keyword evidence="1" id="KW-1133">Transmembrane helix</keyword>